<dbReference type="InterPro" id="IPR002347">
    <property type="entry name" value="SDR_fam"/>
</dbReference>
<evidence type="ECO:0000313" key="3">
    <source>
        <dbReference type="EMBL" id="OWV34675.1"/>
    </source>
</evidence>
<reference evidence="4" key="1">
    <citation type="submission" date="2017-05" db="EMBL/GenBank/DDBJ databases">
        <authorList>
            <person name="Lin X."/>
        </authorList>
    </citation>
    <scope>NUCLEOTIDE SEQUENCE [LARGE SCALE GENOMIC DNA]</scope>
    <source>
        <strain evidence="4">JLT2012</strain>
    </source>
</reference>
<dbReference type="Gene3D" id="3.40.50.720">
    <property type="entry name" value="NAD(P)-binding Rossmann-like Domain"/>
    <property type="match status" value="1"/>
</dbReference>
<dbReference type="SUPFAM" id="SSF51735">
    <property type="entry name" value="NAD(P)-binding Rossmann-fold domains"/>
    <property type="match status" value="1"/>
</dbReference>
<dbReference type="GO" id="GO:0008670">
    <property type="term" value="F:2,4-dienoyl-CoA reductase (NADPH) activity"/>
    <property type="evidence" value="ECO:0007669"/>
    <property type="project" value="InterPro"/>
</dbReference>
<comment type="caution">
    <text evidence="3">The sequence shown here is derived from an EMBL/GenBank/DDBJ whole genome shotgun (WGS) entry which is preliminary data.</text>
</comment>
<dbReference type="PANTHER" id="PTHR43296:SF2">
    <property type="entry name" value="PEROXISOMAL 2,4-DIENOYL-COA REDUCTASE [(3E)-ENOYL-COA-PRODUCING]"/>
    <property type="match status" value="1"/>
</dbReference>
<dbReference type="AlphaFoldDB" id="A0A219B8I3"/>
<evidence type="ECO:0000256" key="1">
    <source>
        <dbReference type="ARBA" id="ARBA00022857"/>
    </source>
</evidence>
<proteinExistence type="predicted"/>
<dbReference type="OrthoDB" id="286404at2"/>
<dbReference type="Proteomes" id="UP000198462">
    <property type="component" value="Unassembled WGS sequence"/>
</dbReference>
<evidence type="ECO:0000256" key="2">
    <source>
        <dbReference type="ARBA" id="ARBA00023002"/>
    </source>
</evidence>
<accession>A0A219B8I3</accession>
<dbReference type="PANTHER" id="PTHR43296">
    <property type="entry name" value="PEROXISOMAL 2,4-DIENOYL-COA REDUCTASE"/>
    <property type="match status" value="1"/>
</dbReference>
<dbReference type="Pfam" id="PF13561">
    <property type="entry name" value="adh_short_C2"/>
    <property type="match status" value="1"/>
</dbReference>
<organism evidence="3 4">
    <name type="scientific">Pacificimonas flava</name>
    <dbReference type="NCBI Taxonomy" id="1234595"/>
    <lineage>
        <taxon>Bacteria</taxon>
        <taxon>Pseudomonadati</taxon>
        <taxon>Pseudomonadota</taxon>
        <taxon>Alphaproteobacteria</taxon>
        <taxon>Sphingomonadales</taxon>
        <taxon>Sphingosinicellaceae</taxon>
        <taxon>Pacificimonas</taxon>
    </lineage>
</organism>
<keyword evidence="4" id="KW-1185">Reference proteome</keyword>
<sequence length="296" mass="31169">MFRDDLMKGERILVTGGGTGLGKAMTEAFMELGADCVIWGRRGGVLQETADELMEKTGARCDVAAVDIRNAGAIEDAMEEAFAGGPLTGVVNNAAGNFVSPTERLSANAFNAIASIVAHGTFNVTVAAGKRWIEAGNKGSILSIVASWVWNGGPFTVPSAMSKAGVAVMTQSLASEWGPKGIRANAIAPGPFKSEGMEKRLMPEPLAKKLGSGDMGARGNPMGRWGEHRELQNLACYLMAPGSEYVNGEVIAIDGGQWLAGGGNFSAMSQLTSEDWDLVNESIRKTNEADRAKRTT</sequence>
<name>A0A219B8I3_9SPHN</name>
<dbReference type="GO" id="GO:0009062">
    <property type="term" value="P:fatty acid catabolic process"/>
    <property type="evidence" value="ECO:0007669"/>
    <property type="project" value="InterPro"/>
</dbReference>
<dbReference type="InterPro" id="IPR045017">
    <property type="entry name" value="DECR2-like"/>
</dbReference>
<evidence type="ECO:0000313" key="4">
    <source>
        <dbReference type="Proteomes" id="UP000198462"/>
    </source>
</evidence>
<keyword evidence="1" id="KW-0521">NADP</keyword>
<protein>
    <submittedName>
        <fullName evidence="3">Short-chain dehydrogenase</fullName>
    </submittedName>
</protein>
<dbReference type="STRING" id="1234595.C725_2166"/>
<dbReference type="PRINTS" id="PR00081">
    <property type="entry name" value="GDHRDH"/>
</dbReference>
<dbReference type="InterPro" id="IPR036291">
    <property type="entry name" value="NAD(P)-bd_dom_sf"/>
</dbReference>
<dbReference type="EMBL" id="NFZT01000001">
    <property type="protein sequence ID" value="OWV34675.1"/>
    <property type="molecule type" value="Genomic_DNA"/>
</dbReference>
<keyword evidence="2" id="KW-0560">Oxidoreductase</keyword>
<gene>
    <name evidence="3" type="ORF">B5C34_06905</name>
</gene>